<dbReference type="EMBL" id="FWXJ01000002">
    <property type="protein sequence ID" value="SMC31741.1"/>
    <property type="molecule type" value="Genomic_DNA"/>
</dbReference>
<dbReference type="Proteomes" id="UP000192708">
    <property type="component" value="Unassembled WGS sequence"/>
</dbReference>
<dbReference type="RefSeq" id="WP_084282256.1">
    <property type="nucleotide sequence ID" value="NZ_FWXJ01000002.1"/>
</dbReference>
<feature type="chain" id="PRO_5010698794" description="Outer membrane protein beta-barrel domain-containing protein" evidence="1">
    <location>
        <begin position="20"/>
        <end position="119"/>
    </location>
</feature>
<dbReference type="OrthoDB" id="9182710at2"/>
<evidence type="ECO:0000313" key="3">
    <source>
        <dbReference type="Proteomes" id="UP000192708"/>
    </source>
</evidence>
<dbReference type="AlphaFoldDB" id="A0A1W1Y7C6"/>
<keyword evidence="1" id="KW-0732">Signal</keyword>
<feature type="signal peptide" evidence="1">
    <location>
        <begin position="1"/>
        <end position="19"/>
    </location>
</feature>
<reference evidence="2 3" key="1">
    <citation type="submission" date="2017-04" db="EMBL/GenBank/DDBJ databases">
        <authorList>
            <person name="Afonso C.L."/>
            <person name="Miller P.J."/>
            <person name="Scott M.A."/>
            <person name="Spackman E."/>
            <person name="Goraichik I."/>
            <person name="Dimitrov K.M."/>
            <person name="Suarez D.L."/>
            <person name="Swayne D.E."/>
        </authorList>
    </citation>
    <scope>NUCLEOTIDE SEQUENCE [LARGE SCALE GENOMIC DNA]</scope>
    <source>
        <strain evidence="2 3">VK13</strain>
    </source>
</reference>
<gene>
    <name evidence="2" type="ORF">SAMN06296008_10231</name>
</gene>
<protein>
    <recommendedName>
        <fullName evidence="4">Outer membrane protein beta-barrel domain-containing protein</fullName>
    </recommendedName>
</protein>
<keyword evidence="3" id="KW-1185">Reference proteome</keyword>
<evidence type="ECO:0000313" key="2">
    <source>
        <dbReference type="EMBL" id="SMC31741.1"/>
    </source>
</evidence>
<evidence type="ECO:0008006" key="4">
    <source>
        <dbReference type="Google" id="ProtNLM"/>
    </source>
</evidence>
<sequence length="119" mass="11901">MKKILAAVLLSSACGVATAEVGFFAGITYAFGDSGGLGLTVKALSSREENKGVAALGATVYPFGEKVRYGIDVGAGYQGVNVGGIASYDVLNNLFGVSGGYVNTKGSEPAPVVIVPPPA</sequence>
<proteinExistence type="predicted"/>
<accession>A0A1W1Y7C6</accession>
<evidence type="ECO:0000256" key="1">
    <source>
        <dbReference type="SAM" id="SignalP"/>
    </source>
</evidence>
<organism evidence="2 3">
    <name type="scientific">Polynucleobacter kasalickyi</name>
    <dbReference type="NCBI Taxonomy" id="1938817"/>
    <lineage>
        <taxon>Bacteria</taxon>
        <taxon>Pseudomonadati</taxon>
        <taxon>Pseudomonadota</taxon>
        <taxon>Betaproteobacteria</taxon>
        <taxon>Burkholderiales</taxon>
        <taxon>Burkholderiaceae</taxon>
        <taxon>Polynucleobacter</taxon>
    </lineage>
</organism>
<name>A0A1W1Y7C6_9BURK</name>